<protein>
    <submittedName>
        <fullName evidence="1">Uncharacterized protein</fullName>
    </submittedName>
</protein>
<organism evidence="1 2">
    <name type="scientific">Psychracetigena formicireducens</name>
    <dbReference type="NCBI Taxonomy" id="2986056"/>
    <lineage>
        <taxon>Bacteria</taxon>
        <taxon>Bacillati</taxon>
        <taxon>Candidatus Lithacetigenota</taxon>
        <taxon>Candidatus Psychracetigena</taxon>
    </lineage>
</organism>
<evidence type="ECO:0000313" key="1">
    <source>
        <dbReference type="EMBL" id="MBT9146061.1"/>
    </source>
</evidence>
<sequence length="89" mass="10462">MVEVYHTNGFVYEIDLLISKAFLTNTNLKIIGYIYTYHEYKIIYTKELVAPLTKDKNKVDPFAIDTLYMENDKTLCKELSILVTKEHTH</sequence>
<accession>A0A9E2BJ89</accession>
<evidence type="ECO:0000313" key="2">
    <source>
        <dbReference type="Proteomes" id="UP000811545"/>
    </source>
</evidence>
<dbReference type="Proteomes" id="UP000811545">
    <property type="component" value="Unassembled WGS sequence"/>
</dbReference>
<comment type="caution">
    <text evidence="1">The sequence shown here is derived from an EMBL/GenBank/DDBJ whole genome shotgun (WGS) entry which is preliminary data.</text>
</comment>
<dbReference type="EMBL" id="QLTW01000292">
    <property type="protein sequence ID" value="MBT9146061.1"/>
    <property type="molecule type" value="Genomic_DNA"/>
</dbReference>
<proteinExistence type="predicted"/>
<reference evidence="1 2" key="1">
    <citation type="journal article" date="2021" name="bioRxiv">
        <title>Unique metabolic strategies in Hadean analogues reveal hints for primordial physiology.</title>
        <authorList>
            <person name="Nobu M.K."/>
            <person name="Nakai R."/>
            <person name="Tamazawa S."/>
            <person name="Mori H."/>
            <person name="Toyoda A."/>
            <person name="Ijiri A."/>
            <person name="Suzuki S."/>
            <person name="Kurokawa K."/>
            <person name="Kamagata Y."/>
            <person name="Tamaki H."/>
        </authorList>
    </citation>
    <scope>NUCLEOTIDE SEQUENCE [LARGE SCALE GENOMIC DNA]</scope>
    <source>
        <strain evidence="1">BS525</strain>
    </source>
</reference>
<dbReference type="AlphaFoldDB" id="A0A9E2BJ89"/>
<gene>
    <name evidence="1" type="ORF">DDT42_01940</name>
</gene>
<name>A0A9E2BJ89_PSYF1</name>